<accession>A0A176X847</accession>
<dbReference type="AlphaFoldDB" id="A0A176X847"/>
<reference evidence="2 3" key="1">
    <citation type="submission" date="2016-05" db="EMBL/GenBank/DDBJ databases">
        <authorList>
            <person name="Lavstsen T."/>
            <person name="Jespersen J.S."/>
        </authorList>
    </citation>
    <scope>NUCLEOTIDE SEQUENCE [LARGE SCALE GENOMIC DNA]</scope>
    <source>
        <strain evidence="2 3">KCJ1736</strain>
    </source>
</reference>
<sequence length="194" mass="21637">MPPIFNPRDNSRTSAGKTYNMVKKHTQPPADQGGWMALTRELLECAAYRSLSVNARKALDRLIVEHISHGRMENGKLIVTHDQLYAYGVTFGSIADALDELAYKRLVKMTKGRAGNGTAHPTIFTLTFDGTHDGAPATNEWKRFTMAEARLWSEVVRKQMADARSKPGRKKKSPLRESVAPPLRVPVVRSHNGE</sequence>
<comment type="caution">
    <text evidence="2">The sequence shown here is derived from an EMBL/GenBank/DDBJ whole genome shotgun (WGS) entry which is preliminary data.</text>
</comment>
<feature type="region of interest" description="Disordered" evidence="1">
    <location>
        <begin position="160"/>
        <end position="194"/>
    </location>
</feature>
<dbReference type="Proteomes" id="UP000077098">
    <property type="component" value="Unassembled WGS sequence"/>
</dbReference>
<proteinExistence type="predicted"/>
<evidence type="ECO:0000313" key="2">
    <source>
        <dbReference type="EMBL" id="OAE43603.1"/>
    </source>
</evidence>
<protein>
    <submittedName>
        <fullName evidence="2">Uncharacterized protein</fullName>
    </submittedName>
</protein>
<dbReference type="RefSeq" id="WP_063949617.1">
    <property type="nucleotide sequence ID" value="NZ_LXPS01000022.1"/>
</dbReference>
<organism evidence="2 3">
    <name type="scientific">Agrobacterium tumefaciens</name>
    <dbReference type="NCBI Taxonomy" id="358"/>
    <lineage>
        <taxon>Bacteria</taxon>
        <taxon>Pseudomonadati</taxon>
        <taxon>Pseudomonadota</taxon>
        <taxon>Alphaproteobacteria</taxon>
        <taxon>Hyphomicrobiales</taxon>
        <taxon>Rhizobiaceae</taxon>
        <taxon>Rhizobium/Agrobacterium group</taxon>
        <taxon>Agrobacterium</taxon>
        <taxon>Agrobacterium tumefaciens complex</taxon>
    </lineage>
</organism>
<gene>
    <name evidence="2" type="ORF">A7J57_04890</name>
</gene>
<name>A0A176X847_AGRTU</name>
<dbReference type="EMBL" id="LXPS01000022">
    <property type="protein sequence ID" value="OAE43603.1"/>
    <property type="molecule type" value="Genomic_DNA"/>
</dbReference>
<evidence type="ECO:0000313" key="3">
    <source>
        <dbReference type="Proteomes" id="UP000077098"/>
    </source>
</evidence>
<evidence type="ECO:0000256" key="1">
    <source>
        <dbReference type="SAM" id="MobiDB-lite"/>
    </source>
</evidence>